<reference evidence="12 13" key="1">
    <citation type="submission" date="2024-07" db="EMBL/GenBank/DDBJ databases">
        <title>Chromosome-level genome assembly of the water stick insect Ranatra chinensis (Heteroptera: Nepidae).</title>
        <authorList>
            <person name="Liu X."/>
        </authorList>
    </citation>
    <scope>NUCLEOTIDE SEQUENCE [LARGE SCALE GENOMIC DNA]</scope>
    <source>
        <strain evidence="12">Cailab_2021Rc</strain>
        <tissue evidence="12">Muscle</tissue>
    </source>
</reference>
<comment type="caution">
    <text evidence="12">The sequence shown here is derived from an EMBL/GenBank/DDBJ whole genome shotgun (WGS) entry which is preliminary data.</text>
</comment>
<evidence type="ECO:0000256" key="1">
    <source>
        <dbReference type="ARBA" id="ARBA00004323"/>
    </source>
</evidence>
<evidence type="ECO:0000256" key="7">
    <source>
        <dbReference type="ARBA" id="ARBA00022989"/>
    </source>
</evidence>
<evidence type="ECO:0000256" key="8">
    <source>
        <dbReference type="ARBA" id="ARBA00023034"/>
    </source>
</evidence>
<evidence type="ECO:0000256" key="5">
    <source>
        <dbReference type="ARBA" id="ARBA00022692"/>
    </source>
</evidence>
<keyword evidence="7" id="KW-1133">Transmembrane helix</keyword>
<keyword evidence="13" id="KW-1185">Reference proteome</keyword>
<dbReference type="Pfam" id="PF01762">
    <property type="entry name" value="Galactosyl_T"/>
    <property type="match status" value="1"/>
</dbReference>
<dbReference type="PANTHER" id="PTHR11214">
    <property type="entry name" value="BETA-1,3-N-ACETYLGLUCOSAMINYLTRANSFERASE"/>
    <property type="match status" value="1"/>
</dbReference>
<dbReference type="Proteomes" id="UP001558652">
    <property type="component" value="Unassembled WGS sequence"/>
</dbReference>
<dbReference type="FunFam" id="3.90.550.50:FF:000001">
    <property type="entry name" value="Hexosyltransferase"/>
    <property type="match status" value="1"/>
</dbReference>
<dbReference type="Gene3D" id="3.90.550.50">
    <property type="match status" value="1"/>
</dbReference>
<evidence type="ECO:0000313" key="13">
    <source>
        <dbReference type="Proteomes" id="UP001558652"/>
    </source>
</evidence>
<evidence type="ECO:0000313" key="12">
    <source>
        <dbReference type="EMBL" id="KAL1117206.1"/>
    </source>
</evidence>
<dbReference type="AlphaFoldDB" id="A0ABD0Y161"/>
<dbReference type="InterPro" id="IPR002659">
    <property type="entry name" value="Glyco_trans_31"/>
</dbReference>
<organism evidence="12 13">
    <name type="scientific">Ranatra chinensis</name>
    <dbReference type="NCBI Taxonomy" id="642074"/>
    <lineage>
        <taxon>Eukaryota</taxon>
        <taxon>Metazoa</taxon>
        <taxon>Ecdysozoa</taxon>
        <taxon>Arthropoda</taxon>
        <taxon>Hexapoda</taxon>
        <taxon>Insecta</taxon>
        <taxon>Pterygota</taxon>
        <taxon>Neoptera</taxon>
        <taxon>Paraneoptera</taxon>
        <taxon>Hemiptera</taxon>
        <taxon>Heteroptera</taxon>
        <taxon>Panheteroptera</taxon>
        <taxon>Nepomorpha</taxon>
        <taxon>Nepidae</taxon>
        <taxon>Ranatrinae</taxon>
        <taxon>Ranatra</taxon>
    </lineage>
</organism>
<dbReference type="GO" id="GO:0000139">
    <property type="term" value="C:Golgi membrane"/>
    <property type="evidence" value="ECO:0007669"/>
    <property type="project" value="UniProtKB-SubCell"/>
</dbReference>
<keyword evidence="3 11" id="KW-0328">Glycosyltransferase</keyword>
<evidence type="ECO:0000256" key="2">
    <source>
        <dbReference type="ARBA" id="ARBA00008661"/>
    </source>
</evidence>
<dbReference type="GO" id="GO:0016757">
    <property type="term" value="F:glycosyltransferase activity"/>
    <property type="evidence" value="ECO:0007669"/>
    <property type="project" value="UniProtKB-KW"/>
</dbReference>
<evidence type="ECO:0000256" key="3">
    <source>
        <dbReference type="ARBA" id="ARBA00022676"/>
    </source>
</evidence>
<keyword evidence="5" id="KW-0812">Transmembrane</keyword>
<evidence type="ECO:0000256" key="4">
    <source>
        <dbReference type="ARBA" id="ARBA00022679"/>
    </source>
</evidence>
<evidence type="ECO:0000256" key="6">
    <source>
        <dbReference type="ARBA" id="ARBA00022968"/>
    </source>
</evidence>
<comment type="similarity">
    <text evidence="2 11">Belongs to the glycosyltransferase 31 family.</text>
</comment>
<gene>
    <name evidence="12" type="ORF">AAG570_004533</name>
</gene>
<evidence type="ECO:0000256" key="10">
    <source>
        <dbReference type="ARBA" id="ARBA00023180"/>
    </source>
</evidence>
<evidence type="ECO:0000256" key="9">
    <source>
        <dbReference type="ARBA" id="ARBA00023136"/>
    </source>
</evidence>
<keyword evidence="8 11" id="KW-0333">Golgi apparatus</keyword>
<keyword evidence="4" id="KW-0808">Transferase</keyword>
<accession>A0ABD0Y161</accession>
<proteinExistence type="inferred from homology"/>
<keyword evidence="6" id="KW-0735">Signal-anchor</keyword>
<sequence length="342" mass="38562">MGPPAPASPAPHVTHPPVIPLAGSVSNSSAPYSFDKLPPDDPFLLIDLKGFSFLKAPVCQQSNWSTLPVVAIVHSAPSNHYNRRQIRRTWGRDVPVVFTLGSLDETTDEGRRLAASVDLESRRHGDIVQGTFLDSYRNLTYKHVMGLKWATYLCPNARYILKTDDDVFVNTKYLFELLQSDWVAPGGSYRRGLLLCNVMPTAMVKRTYRSKWRVSPKEYPGRWYPQYCVGWVVLYSLDVAFTLYKLAQTSSYFWIDDVHITGTLVSKTDIQLSHLGPLSTDSVSPPSSLSVPQTDHQFLFALTTPDYFPGLQDLVNPHHSQQEYYWYQSPSSHLTSATTTSR</sequence>
<dbReference type="PANTHER" id="PTHR11214:SF376">
    <property type="entry name" value="HEXOSYLTRANSFERASE"/>
    <property type="match status" value="1"/>
</dbReference>
<keyword evidence="10" id="KW-0325">Glycoprotein</keyword>
<protein>
    <recommendedName>
        <fullName evidence="11">Hexosyltransferase</fullName>
        <ecNumber evidence="11">2.4.1.-</ecNumber>
    </recommendedName>
</protein>
<keyword evidence="9" id="KW-0472">Membrane</keyword>
<evidence type="ECO:0000256" key="11">
    <source>
        <dbReference type="RuleBase" id="RU363063"/>
    </source>
</evidence>
<name>A0ABD0Y161_9HEMI</name>
<dbReference type="EC" id="2.4.1.-" evidence="11"/>
<dbReference type="EMBL" id="JBFDAA010000016">
    <property type="protein sequence ID" value="KAL1117206.1"/>
    <property type="molecule type" value="Genomic_DNA"/>
</dbReference>
<comment type="subcellular location">
    <subcellularLocation>
        <location evidence="1 11">Golgi apparatus membrane</location>
        <topology evidence="1 11">Single-pass type II membrane protein</topology>
    </subcellularLocation>
</comment>